<dbReference type="AlphaFoldDB" id="A0A4Y9YP41"/>
<organism evidence="1 2">
    <name type="scientific">Dentipellis fragilis</name>
    <dbReference type="NCBI Taxonomy" id="205917"/>
    <lineage>
        <taxon>Eukaryota</taxon>
        <taxon>Fungi</taxon>
        <taxon>Dikarya</taxon>
        <taxon>Basidiomycota</taxon>
        <taxon>Agaricomycotina</taxon>
        <taxon>Agaricomycetes</taxon>
        <taxon>Russulales</taxon>
        <taxon>Hericiaceae</taxon>
        <taxon>Dentipellis</taxon>
    </lineage>
</organism>
<keyword evidence="2" id="KW-1185">Reference proteome</keyword>
<protein>
    <submittedName>
        <fullName evidence="1">Uncharacterized protein</fullName>
    </submittedName>
</protein>
<evidence type="ECO:0000313" key="2">
    <source>
        <dbReference type="Proteomes" id="UP000298327"/>
    </source>
</evidence>
<sequence length="108" mass="12125">MSRHYKIPARSALVPVLNIVLNSDESQPKTNLNTRHARCPGLTTLGSLDLAPLDFLDISDSPYRFAPHAQGFFYSATPQTLSHIEGIDRRKSMLFELTRLECTPKLVD</sequence>
<evidence type="ECO:0000313" key="1">
    <source>
        <dbReference type="EMBL" id="TFY63610.1"/>
    </source>
</evidence>
<reference evidence="1 2" key="1">
    <citation type="submission" date="2019-02" db="EMBL/GenBank/DDBJ databases">
        <title>Genome sequencing of the rare red list fungi Dentipellis fragilis.</title>
        <authorList>
            <person name="Buettner E."/>
            <person name="Kellner H."/>
        </authorList>
    </citation>
    <scope>NUCLEOTIDE SEQUENCE [LARGE SCALE GENOMIC DNA]</scope>
    <source>
        <strain evidence="1 2">DSM 105465</strain>
    </source>
</reference>
<proteinExistence type="predicted"/>
<gene>
    <name evidence="1" type="ORF">EVG20_g6248</name>
</gene>
<accession>A0A4Y9YP41</accession>
<dbReference type="EMBL" id="SEOQ01000408">
    <property type="protein sequence ID" value="TFY63610.1"/>
    <property type="molecule type" value="Genomic_DNA"/>
</dbReference>
<comment type="caution">
    <text evidence="1">The sequence shown here is derived from an EMBL/GenBank/DDBJ whole genome shotgun (WGS) entry which is preliminary data.</text>
</comment>
<dbReference type="Proteomes" id="UP000298327">
    <property type="component" value="Unassembled WGS sequence"/>
</dbReference>
<name>A0A4Y9YP41_9AGAM</name>